<keyword evidence="6" id="KW-1185">Reference proteome</keyword>
<evidence type="ECO:0000256" key="3">
    <source>
        <dbReference type="ARBA" id="ARBA00022729"/>
    </source>
</evidence>
<evidence type="ECO:0000313" key="5">
    <source>
        <dbReference type="EMBL" id="MDA5400756.1"/>
    </source>
</evidence>
<accession>A0A9X3UPR6</accession>
<comment type="caution">
    <text evidence="5">The sequence shown here is derived from an EMBL/GenBank/DDBJ whole genome shotgun (WGS) entry which is preliminary data.</text>
</comment>
<dbReference type="Gene3D" id="3.40.190.10">
    <property type="entry name" value="Periplasmic binding protein-like II"/>
    <property type="match status" value="1"/>
</dbReference>
<dbReference type="GO" id="GO:0042884">
    <property type="term" value="P:microcin transport"/>
    <property type="evidence" value="ECO:0007669"/>
    <property type="project" value="TreeGrafter"/>
</dbReference>
<dbReference type="PANTHER" id="PTHR30290:SF64">
    <property type="entry name" value="ABC TRANSPORTER PERIPLASMIC BINDING PROTEIN"/>
    <property type="match status" value="1"/>
</dbReference>
<dbReference type="Pfam" id="PF00496">
    <property type="entry name" value="SBP_bac_5"/>
    <property type="match status" value="1"/>
</dbReference>
<dbReference type="InterPro" id="IPR000914">
    <property type="entry name" value="SBP_5_dom"/>
</dbReference>
<dbReference type="PROSITE" id="PS51318">
    <property type="entry name" value="TAT"/>
    <property type="match status" value="1"/>
</dbReference>
<reference evidence="5" key="1">
    <citation type="submission" date="2022-11" db="EMBL/GenBank/DDBJ databases">
        <title>Draft genome sequence of Hoeflea poritis E7-10 and Hoeflea prorocentri PM5-8, separated from scleractinian coral Porites lutea and marine dinoflagellate.</title>
        <authorList>
            <person name="Zhang G."/>
            <person name="Wei Q."/>
            <person name="Cai L."/>
        </authorList>
    </citation>
    <scope>NUCLEOTIDE SEQUENCE</scope>
    <source>
        <strain evidence="5">PM5-8</strain>
    </source>
</reference>
<dbReference type="CDD" id="cd08497">
    <property type="entry name" value="MbnE-like"/>
    <property type="match status" value="1"/>
</dbReference>
<dbReference type="PANTHER" id="PTHR30290">
    <property type="entry name" value="PERIPLASMIC BINDING COMPONENT OF ABC TRANSPORTER"/>
    <property type="match status" value="1"/>
</dbReference>
<dbReference type="Gene3D" id="3.10.105.10">
    <property type="entry name" value="Dipeptide-binding Protein, Domain 3"/>
    <property type="match status" value="1"/>
</dbReference>
<dbReference type="InterPro" id="IPR030678">
    <property type="entry name" value="Peptide/Ni-bd"/>
</dbReference>
<dbReference type="PIRSF" id="PIRSF002741">
    <property type="entry name" value="MppA"/>
    <property type="match status" value="1"/>
</dbReference>
<dbReference type="Proteomes" id="UP001151234">
    <property type="component" value="Unassembled WGS sequence"/>
</dbReference>
<protein>
    <submittedName>
        <fullName evidence="5">Extracellular solute-binding protein</fullName>
    </submittedName>
</protein>
<dbReference type="EMBL" id="JAPJZI010000001">
    <property type="protein sequence ID" value="MDA5400756.1"/>
    <property type="molecule type" value="Genomic_DNA"/>
</dbReference>
<gene>
    <name evidence="5" type="ORF">OQ273_19440</name>
</gene>
<feature type="domain" description="Solute-binding protein family 5" evidence="4">
    <location>
        <begin position="129"/>
        <end position="529"/>
    </location>
</feature>
<organism evidence="5 6">
    <name type="scientific">Hoeflea prorocentri</name>
    <dbReference type="NCBI Taxonomy" id="1922333"/>
    <lineage>
        <taxon>Bacteria</taxon>
        <taxon>Pseudomonadati</taxon>
        <taxon>Pseudomonadota</taxon>
        <taxon>Alphaproteobacteria</taxon>
        <taxon>Hyphomicrobiales</taxon>
        <taxon>Rhizobiaceae</taxon>
        <taxon>Hoeflea</taxon>
    </lineage>
</organism>
<dbReference type="InterPro" id="IPR006311">
    <property type="entry name" value="TAT_signal"/>
</dbReference>
<dbReference type="GO" id="GO:0030288">
    <property type="term" value="C:outer membrane-bounded periplasmic space"/>
    <property type="evidence" value="ECO:0007669"/>
    <property type="project" value="TreeGrafter"/>
</dbReference>
<evidence type="ECO:0000259" key="4">
    <source>
        <dbReference type="Pfam" id="PF00496"/>
    </source>
</evidence>
<dbReference type="InterPro" id="IPR039424">
    <property type="entry name" value="SBP_5"/>
</dbReference>
<dbReference type="AlphaFoldDB" id="A0A9X3UPR6"/>
<evidence type="ECO:0000313" key="6">
    <source>
        <dbReference type="Proteomes" id="UP001151234"/>
    </source>
</evidence>
<proteinExistence type="inferred from homology"/>
<evidence type="ECO:0000256" key="2">
    <source>
        <dbReference type="ARBA" id="ARBA00005695"/>
    </source>
</evidence>
<sequence length="630" mass="71367">MTGHSKTGHTLSSRRGFLLSAGAAAASLAVPARLAFASNPAGEGLHGISAFGELKYAPDFSHFDYVNPQAPKGGTFSFLPPNWYYNQNYQTFNTLNTFILRGDAPPRMELCFDRLMIRAIDEPDALYCHLAEWVESSQDRNIWRFGVRPEARFHDGTPVLAEDVAFSFLTLKEDGHPTISSTLRDLTDAVVLDERTVEIRFSGEQSAQSILSAANIHVLSSTYYETHDFTAGSLDIPLSSGPYRPGRFEPGTFINLDRVDDYWARDLPTARGLDNFDTIRMEFFAERQAGFEAFKKGDIVFRQEFTSKTWETEYGFPAIVDGRVIKTTFPSEKRPIMQAWAVNQRRAKLADRRVREAVNLCFDFEWTNNKIFYNAYTRSQSLFQRSEFVADGSPDEAERALLDPIRDQVPEEVFGDAVMQPVSDGSGRDRQLLRRAVQLLSEAGWSREGTALKKDGEVLTLEILIRSPVFERLLSGFVENLRRVGIQASMRLVDPAQFQSRLDEFDFDMVGYAISFSATPTAESLSTVFAPHLANRPGSQNLPGVNAPVYETLLDYVEAAQSRAELVTAMRVLDRVNRARLDWIPNWYSANHRVAYWDMFGFVEPKPDFEWPVERLWWLDQEKAKKIGKA</sequence>
<comment type="subcellular location">
    <subcellularLocation>
        <location evidence="1">Periplasm</location>
    </subcellularLocation>
</comment>
<keyword evidence="3" id="KW-0732">Signal</keyword>
<dbReference type="SUPFAM" id="SSF53850">
    <property type="entry name" value="Periplasmic binding protein-like II"/>
    <property type="match status" value="1"/>
</dbReference>
<dbReference type="GO" id="GO:0015833">
    <property type="term" value="P:peptide transport"/>
    <property type="evidence" value="ECO:0007669"/>
    <property type="project" value="TreeGrafter"/>
</dbReference>
<name>A0A9X3UPR6_9HYPH</name>
<evidence type="ECO:0000256" key="1">
    <source>
        <dbReference type="ARBA" id="ARBA00004418"/>
    </source>
</evidence>
<dbReference type="GO" id="GO:1904680">
    <property type="term" value="F:peptide transmembrane transporter activity"/>
    <property type="evidence" value="ECO:0007669"/>
    <property type="project" value="TreeGrafter"/>
</dbReference>
<dbReference type="GO" id="GO:0043190">
    <property type="term" value="C:ATP-binding cassette (ABC) transporter complex"/>
    <property type="evidence" value="ECO:0007669"/>
    <property type="project" value="InterPro"/>
</dbReference>
<comment type="similarity">
    <text evidence="2">Belongs to the bacterial solute-binding protein 5 family.</text>
</comment>